<keyword evidence="5" id="KW-0378">Hydrolase</keyword>
<dbReference type="Proteomes" id="UP000254893">
    <property type="component" value="Unassembled WGS sequence"/>
</dbReference>
<evidence type="ECO:0000313" key="9">
    <source>
        <dbReference type="EMBL" id="SUJ07768.1"/>
    </source>
</evidence>
<evidence type="ECO:0000256" key="7">
    <source>
        <dbReference type="SAM" id="SignalP"/>
    </source>
</evidence>
<accession>A0A380BW61</accession>
<evidence type="ECO:0000256" key="2">
    <source>
        <dbReference type="ARBA" id="ARBA00007951"/>
    </source>
</evidence>
<evidence type="ECO:0000256" key="4">
    <source>
        <dbReference type="ARBA" id="ARBA00022729"/>
    </source>
</evidence>
<dbReference type="InterPro" id="IPR000933">
    <property type="entry name" value="Glyco_hydro_29"/>
</dbReference>
<gene>
    <name evidence="9" type="ORF">NCTC11388_01815</name>
</gene>
<feature type="domain" description="Glycoside hydrolase family 29 N-terminal" evidence="8">
    <location>
        <begin position="20"/>
        <end position="347"/>
    </location>
</feature>
<sequence>MKKLFLILSILMSLSMSSFAQLTPEKRTEWFKEDRFGMFIHWGLYSAAEGLWKGEKLRYVNNYAEWIRYRNRISKEEYGTLATRFDWDKINPEQWVLLAKEAGMKYIIITTKHHDGVAIWDTKIGDYSLPKLSGSHRDVIKELADACRKHGMKLGFYYSHWIDWEHPYAWNHNQELTGRVTDAQFNQYWQEKALPQLRELLTNYGDIAIMWFDMWIPYQKTIFKKEQLDQAIALIRELQPNCLINSRLGLPASDPNIDFETLGDNQFGTAYTTHPWETPGTIAHSWGYNAQENEWKSTTQLFSSLIGNVSMNGDFTLNIGPRADGTVPYESISRLHDLGNWLKKNGEALYGNTGLELRTDQHDWGKLTSKMVNGKQMVYAHIFNWPLDHILRVSGISSTPSGVELWKEDGSKEKLTFDQTGPLIHVKLPSSQSNPFVSVVAFEFPQAVTLEKNIAGESTFGGFSLNSTNTINKDFKIVRYNGLKPTHLIIDQPKEIRWKVYIPKAGTYTVAVSAHNPNKENVEIKVAEGSHQLEGKITPTGKMVAEPNENNYVDEFVDSTTGTLQFPKAGAYEISFQIKGIKPLWLNRIWLEEK</sequence>
<evidence type="ECO:0000313" key="10">
    <source>
        <dbReference type="Proteomes" id="UP000254893"/>
    </source>
</evidence>
<evidence type="ECO:0000256" key="1">
    <source>
        <dbReference type="ARBA" id="ARBA00004071"/>
    </source>
</evidence>
<dbReference type="GO" id="GO:0016139">
    <property type="term" value="P:glycoside catabolic process"/>
    <property type="evidence" value="ECO:0007669"/>
    <property type="project" value="TreeGrafter"/>
</dbReference>
<dbReference type="SUPFAM" id="SSF51445">
    <property type="entry name" value="(Trans)glycosidases"/>
    <property type="match status" value="1"/>
</dbReference>
<dbReference type="AlphaFoldDB" id="A0A380BW61"/>
<reference evidence="9 10" key="1">
    <citation type="submission" date="2018-06" db="EMBL/GenBank/DDBJ databases">
        <authorList>
            <consortium name="Pathogen Informatics"/>
            <person name="Doyle S."/>
        </authorList>
    </citation>
    <scope>NUCLEOTIDE SEQUENCE [LARGE SCALE GENOMIC DNA]</scope>
    <source>
        <strain evidence="9 10">NCTC11388</strain>
    </source>
</reference>
<evidence type="ECO:0000256" key="6">
    <source>
        <dbReference type="ARBA" id="ARBA00023295"/>
    </source>
</evidence>
<feature type="chain" id="PRO_5016863551" description="alpha-L-fucosidase" evidence="7">
    <location>
        <begin position="21"/>
        <end position="594"/>
    </location>
</feature>
<dbReference type="PANTHER" id="PTHR10030">
    <property type="entry name" value="ALPHA-L-FUCOSIDASE"/>
    <property type="match status" value="1"/>
</dbReference>
<dbReference type="InterPro" id="IPR013780">
    <property type="entry name" value="Glyco_hydro_b"/>
</dbReference>
<organism evidence="9 10">
    <name type="scientific">Sphingobacterium spiritivorum</name>
    <name type="common">Flavobacterium spiritivorum</name>
    <dbReference type="NCBI Taxonomy" id="258"/>
    <lineage>
        <taxon>Bacteria</taxon>
        <taxon>Pseudomonadati</taxon>
        <taxon>Bacteroidota</taxon>
        <taxon>Sphingobacteriia</taxon>
        <taxon>Sphingobacteriales</taxon>
        <taxon>Sphingobacteriaceae</taxon>
        <taxon>Sphingobacterium</taxon>
    </lineage>
</organism>
<dbReference type="InterPro" id="IPR016286">
    <property type="entry name" value="FUC_metazoa-typ"/>
</dbReference>
<dbReference type="GO" id="GO:0004560">
    <property type="term" value="F:alpha-L-fucosidase activity"/>
    <property type="evidence" value="ECO:0007669"/>
    <property type="project" value="InterPro"/>
</dbReference>
<comment type="function">
    <text evidence="1">Alpha-L-fucosidase is responsible for hydrolyzing the alpha-1,6-linked fucose joined to the reducing-end N-acetylglucosamine of the carbohydrate moieties of glycoproteins.</text>
</comment>
<dbReference type="GO" id="GO:0005764">
    <property type="term" value="C:lysosome"/>
    <property type="evidence" value="ECO:0007669"/>
    <property type="project" value="TreeGrafter"/>
</dbReference>
<keyword evidence="6" id="KW-0326">Glycosidase</keyword>
<keyword evidence="4 7" id="KW-0732">Signal</keyword>
<dbReference type="PRINTS" id="PR00741">
    <property type="entry name" value="GLHYDRLASE29"/>
</dbReference>
<dbReference type="SMART" id="SM00812">
    <property type="entry name" value="Alpha_L_fucos"/>
    <property type="match status" value="1"/>
</dbReference>
<dbReference type="RefSeq" id="WP_115169874.1">
    <property type="nucleotide sequence ID" value="NZ_UGYW01000002.1"/>
</dbReference>
<name>A0A380BW61_SPHSI</name>
<evidence type="ECO:0000256" key="3">
    <source>
        <dbReference type="ARBA" id="ARBA00012662"/>
    </source>
</evidence>
<dbReference type="InterPro" id="IPR017853">
    <property type="entry name" value="GH"/>
</dbReference>
<evidence type="ECO:0000256" key="5">
    <source>
        <dbReference type="ARBA" id="ARBA00022801"/>
    </source>
</evidence>
<dbReference type="EMBL" id="UGYW01000002">
    <property type="protein sequence ID" value="SUJ07768.1"/>
    <property type="molecule type" value="Genomic_DNA"/>
</dbReference>
<protein>
    <recommendedName>
        <fullName evidence="3">alpha-L-fucosidase</fullName>
        <ecNumber evidence="3">3.2.1.51</ecNumber>
    </recommendedName>
</protein>
<comment type="similarity">
    <text evidence="2">Belongs to the glycosyl hydrolase 29 family.</text>
</comment>
<dbReference type="GO" id="GO:0006004">
    <property type="term" value="P:fucose metabolic process"/>
    <property type="evidence" value="ECO:0007669"/>
    <property type="project" value="InterPro"/>
</dbReference>
<feature type="signal peptide" evidence="7">
    <location>
        <begin position="1"/>
        <end position="20"/>
    </location>
</feature>
<proteinExistence type="inferred from homology"/>
<dbReference type="InterPro" id="IPR057739">
    <property type="entry name" value="Glyco_hydro_29_N"/>
</dbReference>
<dbReference type="Gene3D" id="2.60.40.1180">
    <property type="entry name" value="Golgi alpha-mannosidase II"/>
    <property type="match status" value="1"/>
</dbReference>
<dbReference type="Pfam" id="PF01120">
    <property type="entry name" value="Alpha_L_fucos"/>
    <property type="match status" value="1"/>
</dbReference>
<evidence type="ECO:0000259" key="8">
    <source>
        <dbReference type="Pfam" id="PF01120"/>
    </source>
</evidence>
<dbReference type="Gene3D" id="3.20.20.80">
    <property type="entry name" value="Glycosidases"/>
    <property type="match status" value="1"/>
</dbReference>
<dbReference type="PANTHER" id="PTHR10030:SF37">
    <property type="entry name" value="ALPHA-L-FUCOSIDASE-RELATED"/>
    <property type="match status" value="1"/>
</dbReference>
<dbReference type="EC" id="3.2.1.51" evidence="3"/>